<dbReference type="GO" id="GO:0005829">
    <property type="term" value="C:cytosol"/>
    <property type="evidence" value="ECO:0007669"/>
    <property type="project" value="TreeGrafter"/>
</dbReference>
<dbReference type="RefSeq" id="XP_022298802.1">
    <property type="nucleotide sequence ID" value="XM_022443094.1"/>
</dbReference>
<proteinExistence type="inferred from homology"/>
<dbReference type="PANTHER" id="PTHR11414:SF21">
    <property type="entry name" value="CYSTATIN 14A, TANDEM DUPLICATE 1-RELATED"/>
    <property type="match status" value="1"/>
</dbReference>
<keyword evidence="4" id="KW-0732">Signal</keyword>
<organism evidence="5 6">
    <name type="scientific">Crassostrea virginica</name>
    <name type="common">Eastern oyster</name>
    <dbReference type="NCBI Taxonomy" id="6565"/>
    <lineage>
        <taxon>Eukaryota</taxon>
        <taxon>Metazoa</taxon>
        <taxon>Spiralia</taxon>
        <taxon>Lophotrochozoa</taxon>
        <taxon>Mollusca</taxon>
        <taxon>Bivalvia</taxon>
        <taxon>Autobranchia</taxon>
        <taxon>Pteriomorphia</taxon>
        <taxon>Ostreida</taxon>
        <taxon>Ostreoidea</taxon>
        <taxon>Ostreidae</taxon>
        <taxon>Crassostrea</taxon>
    </lineage>
</organism>
<comment type="similarity">
    <text evidence="1">Belongs to the cystatin family.</text>
</comment>
<feature type="signal peptide" evidence="4">
    <location>
        <begin position="1"/>
        <end position="22"/>
    </location>
</feature>
<dbReference type="KEGG" id="cvn:111107750"/>
<evidence type="ECO:0000313" key="6">
    <source>
        <dbReference type="RefSeq" id="XP_022298802.1"/>
    </source>
</evidence>
<dbReference type="InterPro" id="IPR046350">
    <property type="entry name" value="Cystatin_sf"/>
</dbReference>
<dbReference type="SUPFAM" id="SSF54403">
    <property type="entry name" value="Cystatin/monellin"/>
    <property type="match status" value="1"/>
</dbReference>
<dbReference type="Proteomes" id="UP000694844">
    <property type="component" value="Chromosome 8"/>
</dbReference>
<dbReference type="Gene3D" id="3.10.450.10">
    <property type="match status" value="1"/>
</dbReference>
<gene>
    <name evidence="6" type="primary">LOC111107750</name>
</gene>
<dbReference type="AlphaFoldDB" id="A0A8B8B5W9"/>
<keyword evidence="3" id="KW-0789">Thiol protease inhibitor</keyword>
<dbReference type="PROSITE" id="PS00287">
    <property type="entry name" value="CYSTATIN"/>
    <property type="match status" value="1"/>
</dbReference>
<keyword evidence="5" id="KW-1185">Reference proteome</keyword>
<evidence type="ECO:0000256" key="3">
    <source>
        <dbReference type="ARBA" id="ARBA00022704"/>
    </source>
</evidence>
<evidence type="ECO:0000313" key="5">
    <source>
        <dbReference type="Proteomes" id="UP000694844"/>
    </source>
</evidence>
<dbReference type="PANTHER" id="PTHR11414">
    <property type="entry name" value="CYSTATIN FAMILY MEMBER"/>
    <property type="match status" value="1"/>
</dbReference>
<evidence type="ECO:0000256" key="1">
    <source>
        <dbReference type="ARBA" id="ARBA00009403"/>
    </source>
</evidence>
<keyword evidence="2" id="KW-0646">Protease inhibitor</keyword>
<dbReference type="InterPro" id="IPR018073">
    <property type="entry name" value="Prot_inh_cystat_CS"/>
</dbReference>
<feature type="chain" id="PRO_5034319051" evidence="4">
    <location>
        <begin position="23"/>
        <end position="125"/>
    </location>
</feature>
<name>A0A8B8B5W9_CRAVI</name>
<dbReference type="GO" id="GO:0004869">
    <property type="term" value="F:cysteine-type endopeptidase inhibitor activity"/>
    <property type="evidence" value="ECO:0007669"/>
    <property type="project" value="UniProtKB-KW"/>
</dbReference>
<evidence type="ECO:0000256" key="2">
    <source>
        <dbReference type="ARBA" id="ARBA00022690"/>
    </source>
</evidence>
<dbReference type="OrthoDB" id="2429551at2759"/>
<accession>A0A8B8B5W9</accession>
<evidence type="ECO:0000256" key="4">
    <source>
        <dbReference type="SAM" id="SignalP"/>
    </source>
</evidence>
<sequence length="125" mass="13715">MQAVVLTTLAVLVVSLAGPSLGRSPPRAGGLSEVKPADPQIRLLVKSVEDDIVTRLPLGYDRETTLTLTPVSYKVQIVAGKNYFVKISTGFGRYIHVRIYRDLRGNTSVSDVQLGKSLLDPIRYF</sequence>
<dbReference type="GeneID" id="111107750"/>
<reference evidence="6" key="1">
    <citation type="submission" date="2025-08" db="UniProtKB">
        <authorList>
            <consortium name="RefSeq"/>
        </authorList>
    </citation>
    <scope>IDENTIFICATION</scope>
    <source>
        <tissue evidence="6">Whole sample</tissue>
    </source>
</reference>
<dbReference type="InterPro" id="IPR001713">
    <property type="entry name" value="Prot_inh_stefin"/>
</dbReference>
<protein>
    <submittedName>
        <fullName evidence="6">Cystatin-A1-like</fullName>
    </submittedName>
</protein>